<name>A0A1Y1MIJ5_PHOPY</name>
<evidence type="ECO:0000313" key="7">
    <source>
        <dbReference type="EMBL" id="JAV85534.1"/>
    </source>
</evidence>
<dbReference type="PANTHER" id="PTHR21373">
    <property type="entry name" value="GLUCOSE REPRESSIBLE PROTEIN MAK10"/>
    <property type="match status" value="1"/>
</dbReference>
<dbReference type="EMBL" id="GEZM01030468">
    <property type="protein sequence ID" value="JAV85534.1"/>
    <property type="molecule type" value="Transcribed_RNA"/>
</dbReference>
<dbReference type="EMBL" id="VVIM01000003">
    <property type="protein sequence ID" value="KAB0801001.1"/>
    <property type="molecule type" value="Genomic_DNA"/>
</dbReference>
<dbReference type="GO" id="GO:0031417">
    <property type="term" value="C:NatC complex"/>
    <property type="evidence" value="ECO:0007669"/>
    <property type="project" value="InterPro"/>
</dbReference>
<comment type="similarity">
    <text evidence="2">Belongs to the MAK10 family.</text>
</comment>
<keyword evidence="9" id="KW-1185">Reference proteome</keyword>
<dbReference type="InterPro" id="IPR007244">
    <property type="entry name" value="Naa35_N"/>
</dbReference>
<gene>
    <name evidence="8" type="ORF">PPYR_05355</name>
</gene>
<evidence type="ECO:0000256" key="4">
    <source>
        <dbReference type="ARBA" id="ARBA00030494"/>
    </source>
</evidence>
<feature type="domain" description="NAA35-like N-terminal" evidence="5">
    <location>
        <begin position="43"/>
        <end position="190"/>
    </location>
</feature>
<evidence type="ECO:0000256" key="2">
    <source>
        <dbReference type="ARBA" id="ARBA00006289"/>
    </source>
</evidence>
<sequence length="719" mass="83220">MDYLESDLFRDCTGGAPMLQKATYHWATITCEFLDAVQGLELGELLHDESFGLFEAMSAIEMMDPKMDAGMLCNRGNKKAKSFEQAVSDSTLKLNNFSNRELIDIIDTTLACIVSWLEGHSLAQTVFTNLYLHKPYSIEDRTLKVFSLAVYKVLEIIKEFIHKAIVYEEEDFQPMHYGYHLNPDLSEQRMIGMLREVEEELHKKSRSKFQNGQPLPNEMDETVALYARIKFVRVFYQALTLLLQRKEDPQPAITDCQRLFVTATDMLLIMQKTVQSDAQQSNILEHAQVLGFEPLINQRLLPPTFPRYTKIKPKEEALVYFEDIIERLKTVCKIHGISSFHQALDFFIEFSKSSPCLLSRSALQLLYLGSHSAVLASNPNILKELLKDAAKSFISPPALMAKAIVSNQQAKMYVDTFFSHCTRPFANLLQLCGHNRARQRDKLAHLLEEFTSLQDEAERVDAYLHNISISCTWSRPHLACFGTWILYHTLRIMIMYLLAGFELELYSVHEYYYIYWYLYEFLYGWLVSALTRADSFLVEQELIGELRKTKGNKKIKPKYKKKARPYNRDILFFQALQNMCGGYYKALIGFRIDEKLTMPHPQFDSEQVRYEHRFAPFQSLLTPPPVQYSEFRDMTSPARCSQQAIDSMYLYIAGCKHFHQARQLLETVTPLDPEVVELLKICKTNFVVLKLLAGGHKKESTTSPNFDFSKHRHFPIIKL</sequence>
<evidence type="ECO:0000313" key="9">
    <source>
        <dbReference type="Proteomes" id="UP000327044"/>
    </source>
</evidence>
<dbReference type="InParanoid" id="A0A1Y1MIJ5"/>
<feature type="domain" description="NAA35-like TPR repeats" evidence="6">
    <location>
        <begin position="330"/>
        <end position="717"/>
    </location>
</feature>
<dbReference type="PANTHER" id="PTHR21373:SF0">
    <property type="entry name" value="N-ALPHA-ACETYLTRANSFERASE 35, NATC AUXILIARY SUBUNIT"/>
    <property type="match status" value="1"/>
</dbReference>
<keyword evidence="3" id="KW-0963">Cytoplasm</keyword>
<evidence type="ECO:0000256" key="1">
    <source>
        <dbReference type="ARBA" id="ARBA00004496"/>
    </source>
</evidence>
<dbReference type="Proteomes" id="UP000327044">
    <property type="component" value="Unassembled WGS sequence"/>
</dbReference>
<proteinExistence type="inferred from homology"/>
<dbReference type="OrthoDB" id="269405at2759"/>
<dbReference type="Pfam" id="PF25789">
    <property type="entry name" value="TPR_NAA35"/>
    <property type="match status" value="1"/>
</dbReference>
<dbReference type="InterPro" id="IPR057983">
    <property type="entry name" value="NAA35-like_N"/>
</dbReference>
<comment type="subcellular location">
    <subcellularLocation>
        <location evidence="1">Cytoplasm</location>
    </subcellularLocation>
</comment>
<dbReference type="FunCoup" id="A0A1Y1MIJ5">
    <property type="interactions" value="1669"/>
</dbReference>
<evidence type="ECO:0000256" key="3">
    <source>
        <dbReference type="ARBA" id="ARBA00022490"/>
    </source>
</evidence>
<organism evidence="7">
    <name type="scientific">Photinus pyralis</name>
    <name type="common">Common eastern firefly</name>
    <name type="synonym">Lampyris pyralis</name>
    <dbReference type="NCBI Taxonomy" id="7054"/>
    <lineage>
        <taxon>Eukaryota</taxon>
        <taxon>Metazoa</taxon>
        <taxon>Ecdysozoa</taxon>
        <taxon>Arthropoda</taxon>
        <taxon>Hexapoda</taxon>
        <taxon>Insecta</taxon>
        <taxon>Pterygota</taxon>
        <taxon>Neoptera</taxon>
        <taxon>Endopterygota</taxon>
        <taxon>Coleoptera</taxon>
        <taxon>Polyphaga</taxon>
        <taxon>Elateriformia</taxon>
        <taxon>Elateroidea</taxon>
        <taxon>Lampyridae</taxon>
        <taxon>Lampyrinae</taxon>
        <taxon>Photinus</taxon>
    </lineage>
</organism>
<reference evidence="7" key="1">
    <citation type="journal article" date="2016" name="Sci. Rep.">
        <title>Molecular characterization of firefly nuptial gifts: a multi-omics approach sheds light on postcopulatory sexual selection.</title>
        <authorList>
            <person name="Al-Wathiqui N."/>
            <person name="Fallon T.R."/>
            <person name="South A."/>
            <person name="Weng J.K."/>
            <person name="Lewis S.M."/>
        </authorList>
    </citation>
    <scope>NUCLEOTIDE SEQUENCE</scope>
</reference>
<evidence type="ECO:0000259" key="5">
    <source>
        <dbReference type="Pfam" id="PF04112"/>
    </source>
</evidence>
<evidence type="ECO:0000259" key="6">
    <source>
        <dbReference type="Pfam" id="PF25789"/>
    </source>
</evidence>
<reference evidence="8" key="3">
    <citation type="submission" date="2019-08" db="EMBL/GenBank/DDBJ databases">
        <authorList>
            <consortium name="Photinus pyralis genome working group"/>
            <person name="Fallon T.R."/>
            <person name="Sander Lower S.E."/>
            <person name="Weng J.-K."/>
        </authorList>
    </citation>
    <scope>NUCLEOTIDE SEQUENCE</scope>
    <source>
        <strain evidence="8">1611_PpyrPB1</strain>
        <tissue evidence="8">Whole body</tissue>
    </source>
</reference>
<dbReference type="AlphaFoldDB" id="A0A1Y1MIJ5"/>
<accession>A0A1Y1MIJ5</accession>
<reference evidence="8 9" key="2">
    <citation type="journal article" date="2018" name="Elife">
        <title>Firefly genomes illuminate parallel origins of bioluminescence in beetles.</title>
        <authorList>
            <person name="Fallon T.R."/>
            <person name="Lower S.E."/>
            <person name="Chang C.H."/>
            <person name="Bessho-Uehara M."/>
            <person name="Martin G.J."/>
            <person name="Bewick A.J."/>
            <person name="Behringer M."/>
            <person name="Debat H.J."/>
            <person name="Wong I."/>
            <person name="Day J.C."/>
            <person name="Suvorov A."/>
            <person name="Silva C.J."/>
            <person name="Stanger-Hall K.F."/>
            <person name="Hall D.W."/>
            <person name="Schmitz R.J."/>
            <person name="Nelson D.R."/>
            <person name="Lewis S.M."/>
            <person name="Shigenobu S."/>
            <person name="Bybee S.M."/>
            <person name="Larracuente A.M."/>
            <person name="Oba Y."/>
            <person name="Weng J.K."/>
        </authorList>
    </citation>
    <scope>NUCLEOTIDE SEQUENCE [LARGE SCALE GENOMIC DNA]</scope>
    <source>
        <strain evidence="8">1611_PpyrPB1</strain>
        <tissue evidence="8">Whole body</tissue>
    </source>
</reference>
<dbReference type="Pfam" id="PF04112">
    <property type="entry name" value="Mak10"/>
    <property type="match status" value="1"/>
</dbReference>
<evidence type="ECO:0000313" key="8">
    <source>
        <dbReference type="EMBL" id="KAB0801001.1"/>
    </source>
</evidence>
<dbReference type="InterPro" id="IPR057982">
    <property type="entry name" value="TPR_NAA35"/>
</dbReference>
<protein>
    <recommendedName>
        <fullName evidence="4">Protein MAK10 homolog</fullName>
    </recommendedName>
</protein>